<dbReference type="EMBL" id="LAZR01008707">
    <property type="protein sequence ID" value="KKM77040.1"/>
    <property type="molecule type" value="Genomic_DNA"/>
</dbReference>
<gene>
    <name evidence="2" type="ORF">LCGC14_1374080</name>
</gene>
<feature type="domain" description="YprB ribonuclease H-like" evidence="1">
    <location>
        <begin position="46"/>
        <end position="218"/>
    </location>
</feature>
<proteinExistence type="predicted"/>
<evidence type="ECO:0000313" key="2">
    <source>
        <dbReference type="EMBL" id="KKM77040.1"/>
    </source>
</evidence>
<dbReference type="SUPFAM" id="SSF53098">
    <property type="entry name" value="Ribonuclease H-like"/>
    <property type="match status" value="1"/>
</dbReference>
<name>A0A0F9MJR5_9ZZZZ</name>
<comment type="caution">
    <text evidence="2">The sequence shown here is derived from an EMBL/GenBank/DDBJ whole genome shotgun (WGS) entry which is preliminary data.</text>
</comment>
<dbReference type="Pfam" id="PF13482">
    <property type="entry name" value="RNase_H_2"/>
    <property type="match status" value="1"/>
</dbReference>
<dbReference type="InterPro" id="IPR036397">
    <property type="entry name" value="RNaseH_sf"/>
</dbReference>
<organism evidence="2">
    <name type="scientific">marine sediment metagenome</name>
    <dbReference type="NCBI Taxonomy" id="412755"/>
    <lineage>
        <taxon>unclassified sequences</taxon>
        <taxon>metagenomes</taxon>
        <taxon>ecological metagenomes</taxon>
    </lineage>
</organism>
<dbReference type="InterPro" id="IPR038720">
    <property type="entry name" value="YprB_RNase_H-like_dom"/>
</dbReference>
<dbReference type="InterPro" id="IPR012337">
    <property type="entry name" value="RNaseH-like_sf"/>
</dbReference>
<sequence>MNKNDLEAELEVWRDRQAFRCIHGHNGLTHGNCWKMAKGIKDKIGFFDIETSDLNADWGFLLSYCIKYEGGGIIKRCITPKEVLNDKLRDHRLIKEFARDVLLFDTLVVYYGKDTGGRYQRHDIPFMRTRFEFWRHKGFPKQKEMGIIDVYDVVKSKLKLKRNSMQYACNFLGIINKTTPHDFGVWQRARDGNRAALRKILKHNEEDVITTEELYKRIYHYKKVKVLL</sequence>
<dbReference type="Gene3D" id="3.30.420.10">
    <property type="entry name" value="Ribonuclease H-like superfamily/Ribonuclease H"/>
    <property type="match status" value="1"/>
</dbReference>
<dbReference type="AlphaFoldDB" id="A0A0F9MJR5"/>
<dbReference type="GO" id="GO:0003676">
    <property type="term" value="F:nucleic acid binding"/>
    <property type="evidence" value="ECO:0007669"/>
    <property type="project" value="InterPro"/>
</dbReference>
<reference evidence="2" key="1">
    <citation type="journal article" date="2015" name="Nature">
        <title>Complex archaea that bridge the gap between prokaryotes and eukaryotes.</title>
        <authorList>
            <person name="Spang A."/>
            <person name="Saw J.H."/>
            <person name="Jorgensen S.L."/>
            <person name="Zaremba-Niedzwiedzka K."/>
            <person name="Martijn J."/>
            <person name="Lind A.E."/>
            <person name="van Eijk R."/>
            <person name="Schleper C."/>
            <person name="Guy L."/>
            <person name="Ettema T.J."/>
        </authorList>
    </citation>
    <scope>NUCLEOTIDE SEQUENCE</scope>
</reference>
<protein>
    <recommendedName>
        <fullName evidence="1">YprB ribonuclease H-like domain-containing protein</fullName>
    </recommendedName>
</protein>
<evidence type="ECO:0000259" key="1">
    <source>
        <dbReference type="Pfam" id="PF13482"/>
    </source>
</evidence>
<accession>A0A0F9MJR5</accession>